<evidence type="ECO:0000256" key="2">
    <source>
        <dbReference type="ARBA" id="ARBA00005029"/>
    </source>
</evidence>
<evidence type="ECO:0000256" key="7">
    <source>
        <dbReference type="ARBA" id="ARBA00023133"/>
    </source>
</evidence>
<dbReference type="InterPro" id="IPR015422">
    <property type="entry name" value="PyrdxlP-dep_Trfase_small"/>
</dbReference>
<comment type="cofactor">
    <cofactor evidence="1 10">
        <name>pyridoxal 5'-phosphate</name>
        <dbReference type="ChEBI" id="CHEBI:597326"/>
    </cofactor>
</comment>
<dbReference type="EC" id="2.3.1.37" evidence="11"/>
<comment type="caution">
    <text evidence="14">The sequence shown here is derived from an EMBL/GenBank/DDBJ whole genome shotgun (WGS) entry which is preliminary data.</text>
</comment>
<sequence length="405" mass="44169">MDYEAYFGAELAGLHREGRYRVFTDLERHRGGFPRATHHTATGEREVTVWCSNDYLGMGQHPKVLDAMHEALDRCGAGAGGTRNISGTNHYHVLLERELADLHDKEAALIFTSGYVSNWAALGTLGSKLPGCVIFSDAENHASMIEGIRSSRAERQIFRHNDPEDLNRKLALIEPGRPKLVAFESVYSMDGDIAPIDEICDVAEAHGALTYLDEVHAVGLYGARGGGISERMGLAHRLDVIEGTLGKAFAVHGGYITASEKLCDFVRSFASGFIFTTSLPPAVAAGAAASIRHLKQSSAERARHQDRVAQTRSALDAAGIPYMPNTSHIVPVMVCDPVLCKAISDTLLDEFGIYVQPINYPTVPRGTERLRITPSPLHTDADIAHLVDALSMIWARMDVRQEAAE</sequence>
<keyword evidence="6 10" id="KW-0663">Pyridoxal phosphate</keyword>
<feature type="domain" description="Aminotransferase class I/classII large" evidence="12">
    <location>
        <begin position="46"/>
        <end position="390"/>
    </location>
</feature>
<dbReference type="InterPro" id="IPR050087">
    <property type="entry name" value="AON_synthase_class-II"/>
</dbReference>
<dbReference type="EMBL" id="JACIDN010000010">
    <property type="protein sequence ID" value="MBB3905042.1"/>
    <property type="molecule type" value="Genomic_DNA"/>
</dbReference>
<dbReference type="AlphaFoldDB" id="A0A7W6ASA0"/>
<comment type="pathway">
    <text evidence="2 11">Porphyrin-containing compound metabolism; protoporphyrin-IX biosynthesis; 5-aminolevulinate from glycine: step 1/1.</text>
</comment>
<dbReference type="NCBIfam" id="TIGR01821">
    <property type="entry name" value="5aminolev_synth"/>
    <property type="match status" value="1"/>
</dbReference>
<evidence type="ECO:0000256" key="3">
    <source>
        <dbReference type="ARBA" id="ARBA00008392"/>
    </source>
</evidence>
<evidence type="ECO:0000256" key="4">
    <source>
        <dbReference type="ARBA" id="ARBA00011738"/>
    </source>
</evidence>
<reference evidence="16" key="2">
    <citation type="journal article" date="2019" name="Int. J. Syst. Evol. Microbiol.">
        <title>The Global Catalogue of Microorganisms (GCM) 10K type strain sequencing project: providing services to taxonomists for standard genome sequencing and annotation.</title>
        <authorList>
            <consortium name="The Broad Institute Genomics Platform"/>
            <consortium name="The Broad Institute Genome Sequencing Center for Infectious Disease"/>
            <person name="Wu L."/>
            <person name="Ma J."/>
        </authorList>
    </citation>
    <scope>NUCLEOTIDE SEQUENCE [LARGE SCALE GENOMIC DNA]</scope>
    <source>
        <strain evidence="16">NBRC 107710</strain>
    </source>
</reference>
<dbReference type="RefSeq" id="WP_183510280.1">
    <property type="nucleotide sequence ID" value="NZ_BSPG01000011.1"/>
</dbReference>
<dbReference type="Proteomes" id="UP001156881">
    <property type="component" value="Unassembled WGS sequence"/>
</dbReference>
<dbReference type="EMBL" id="BSPG01000011">
    <property type="protein sequence ID" value="GLS44450.1"/>
    <property type="molecule type" value="Genomic_DNA"/>
</dbReference>
<evidence type="ECO:0000313" key="13">
    <source>
        <dbReference type="EMBL" id="GLS44450.1"/>
    </source>
</evidence>
<evidence type="ECO:0000256" key="8">
    <source>
        <dbReference type="ARBA" id="ARBA00023315"/>
    </source>
</evidence>
<evidence type="ECO:0000259" key="12">
    <source>
        <dbReference type="Pfam" id="PF00155"/>
    </source>
</evidence>
<evidence type="ECO:0000256" key="11">
    <source>
        <dbReference type="RuleBase" id="RU910713"/>
    </source>
</evidence>
<dbReference type="PANTHER" id="PTHR13693:SF102">
    <property type="entry name" value="2-AMINO-3-KETOBUTYRATE COENZYME A LIGASE, MITOCHONDRIAL"/>
    <property type="match status" value="1"/>
</dbReference>
<comment type="similarity">
    <text evidence="3 10">Belongs to the class-II pyridoxal-phosphate-dependent aminotransferase family.</text>
</comment>
<proteinExistence type="inferred from homology"/>
<dbReference type="PANTHER" id="PTHR13693">
    <property type="entry name" value="CLASS II AMINOTRANSFERASE/8-AMINO-7-OXONONANOATE SYNTHASE"/>
    <property type="match status" value="1"/>
</dbReference>
<evidence type="ECO:0000256" key="6">
    <source>
        <dbReference type="ARBA" id="ARBA00022898"/>
    </source>
</evidence>
<evidence type="ECO:0000256" key="10">
    <source>
        <dbReference type="RuleBase" id="RU003693"/>
    </source>
</evidence>
<keyword evidence="7 11" id="KW-0350">Heme biosynthesis</keyword>
<dbReference type="PROSITE" id="PS00599">
    <property type="entry name" value="AA_TRANSFER_CLASS_2"/>
    <property type="match status" value="1"/>
</dbReference>
<organism evidence="14 15">
    <name type="scientific">Methylobacterium brachythecii</name>
    <dbReference type="NCBI Taxonomy" id="1176177"/>
    <lineage>
        <taxon>Bacteria</taxon>
        <taxon>Pseudomonadati</taxon>
        <taxon>Pseudomonadota</taxon>
        <taxon>Alphaproteobacteria</taxon>
        <taxon>Hyphomicrobiales</taxon>
        <taxon>Methylobacteriaceae</taxon>
        <taxon>Methylobacterium</taxon>
    </lineage>
</organism>
<dbReference type="CDD" id="cd06454">
    <property type="entry name" value="KBL_like"/>
    <property type="match status" value="1"/>
</dbReference>
<dbReference type="Gene3D" id="3.40.640.10">
    <property type="entry name" value="Type I PLP-dependent aspartate aminotransferase-like (Major domain)"/>
    <property type="match status" value="1"/>
</dbReference>
<dbReference type="Pfam" id="PF00155">
    <property type="entry name" value="Aminotran_1_2"/>
    <property type="match status" value="1"/>
</dbReference>
<reference evidence="14 15" key="3">
    <citation type="submission" date="2020-08" db="EMBL/GenBank/DDBJ databases">
        <title>Genomic Encyclopedia of Type Strains, Phase IV (KMG-IV): sequencing the most valuable type-strain genomes for metagenomic binning, comparative biology and taxonomic classification.</title>
        <authorList>
            <person name="Goeker M."/>
        </authorList>
    </citation>
    <scope>NUCLEOTIDE SEQUENCE [LARGE SCALE GENOMIC DNA]</scope>
    <source>
        <strain evidence="14 15">DSM 24105</strain>
    </source>
</reference>
<dbReference type="UniPathway" id="UPA00251">
    <property type="reaction ID" value="UER00375"/>
</dbReference>
<gene>
    <name evidence="13" type="ORF">GCM10007884_24380</name>
    <name evidence="14" type="ORF">GGR33_004570</name>
</gene>
<dbReference type="InterPro" id="IPR015421">
    <property type="entry name" value="PyrdxlP-dep_Trfase_major"/>
</dbReference>
<evidence type="ECO:0000313" key="15">
    <source>
        <dbReference type="Proteomes" id="UP000517759"/>
    </source>
</evidence>
<dbReference type="Gene3D" id="3.90.1150.10">
    <property type="entry name" value="Aspartate Aminotransferase, domain 1"/>
    <property type="match status" value="1"/>
</dbReference>
<dbReference type="GO" id="GO:0006782">
    <property type="term" value="P:protoporphyrinogen IX biosynthetic process"/>
    <property type="evidence" value="ECO:0007669"/>
    <property type="project" value="UniProtKB-UniRule"/>
</dbReference>
<dbReference type="InterPro" id="IPR001917">
    <property type="entry name" value="Aminotrans_II_pyridoxalP_BS"/>
</dbReference>
<protein>
    <recommendedName>
        <fullName evidence="11">5-aminolevulinate synthase</fullName>
        <ecNumber evidence="11">2.3.1.37</ecNumber>
    </recommendedName>
    <alternativeName>
        <fullName evidence="11">5-aminolevulinic acid synthase</fullName>
    </alternativeName>
    <alternativeName>
        <fullName evidence="11">Delta-ALA synthase</fullName>
    </alternativeName>
    <alternativeName>
        <fullName evidence="11">Delta-aminolevulinate synthase</fullName>
    </alternativeName>
</protein>
<comment type="subunit">
    <text evidence="4">Homodimer.</text>
</comment>
<dbReference type="GO" id="GO:0003870">
    <property type="term" value="F:5-aminolevulinate synthase activity"/>
    <property type="evidence" value="ECO:0007669"/>
    <property type="project" value="UniProtKB-EC"/>
</dbReference>
<dbReference type="SUPFAM" id="SSF53383">
    <property type="entry name" value="PLP-dependent transferases"/>
    <property type="match status" value="1"/>
</dbReference>
<dbReference type="InterPro" id="IPR010961">
    <property type="entry name" value="4pyrrol_synth_NH2levulA_synth"/>
</dbReference>
<evidence type="ECO:0000256" key="5">
    <source>
        <dbReference type="ARBA" id="ARBA00022679"/>
    </source>
</evidence>
<evidence type="ECO:0000313" key="16">
    <source>
        <dbReference type="Proteomes" id="UP001156881"/>
    </source>
</evidence>
<keyword evidence="8 11" id="KW-0012">Acyltransferase</keyword>
<evidence type="ECO:0000256" key="1">
    <source>
        <dbReference type="ARBA" id="ARBA00001933"/>
    </source>
</evidence>
<accession>A0A7W6ASA0</accession>
<dbReference type="InterPro" id="IPR015424">
    <property type="entry name" value="PyrdxlP-dep_Trfase"/>
</dbReference>
<dbReference type="FunFam" id="3.40.640.10:FF:000006">
    <property type="entry name" value="5-aminolevulinate synthase, mitochondrial"/>
    <property type="match status" value="1"/>
</dbReference>
<dbReference type="Proteomes" id="UP000517759">
    <property type="component" value="Unassembled WGS sequence"/>
</dbReference>
<reference evidence="13" key="4">
    <citation type="submission" date="2023-01" db="EMBL/GenBank/DDBJ databases">
        <title>Draft genome sequence of Methylobacterium brachythecii strain NBRC 107710.</title>
        <authorList>
            <person name="Sun Q."/>
            <person name="Mori K."/>
        </authorList>
    </citation>
    <scope>NUCLEOTIDE SEQUENCE</scope>
    <source>
        <strain evidence="13">NBRC 107710</strain>
    </source>
</reference>
<keyword evidence="5 11" id="KW-0808">Transferase</keyword>
<evidence type="ECO:0000313" key="14">
    <source>
        <dbReference type="EMBL" id="MBB3905042.1"/>
    </source>
</evidence>
<keyword evidence="16" id="KW-1185">Reference proteome</keyword>
<dbReference type="InterPro" id="IPR004839">
    <property type="entry name" value="Aminotransferase_I/II_large"/>
</dbReference>
<comment type="catalytic activity">
    <reaction evidence="9 11">
        <text>succinyl-CoA + glycine + H(+) = 5-aminolevulinate + CO2 + CoA</text>
        <dbReference type="Rhea" id="RHEA:12921"/>
        <dbReference type="ChEBI" id="CHEBI:15378"/>
        <dbReference type="ChEBI" id="CHEBI:16526"/>
        <dbReference type="ChEBI" id="CHEBI:57287"/>
        <dbReference type="ChEBI" id="CHEBI:57292"/>
        <dbReference type="ChEBI" id="CHEBI:57305"/>
        <dbReference type="ChEBI" id="CHEBI:356416"/>
        <dbReference type="EC" id="2.3.1.37"/>
    </reaction>
</comment>
<name>A0A7W6ASA0_9HYPH</name>
<dbReference type="GO" id="GO:0030170">
    <property type="term" value="F:pyridoxal phosphate binding"/>
    <property type="evidence" value="ECO:0007669"/>
    <property type="project" value="UniProtKB-UniRule"/>
</dbReference>
<reference evidence="13" key="1">
    <citation type="journal article" date="2014" name="Int. J. Syst. Evol. Microbiol.">
        <title>Complete genome of a new Firmicutes species belonging to the dominant human colonic microbiota ('Ruminococcus bicirculans') reveals two chromosomes and a selective capacity to utilize plant glucans.</title>
        <authorList>
            <consortium name="NISC Comparative Sequencing Program"/>
            <person name="Wegmann U."/>
            <person name="Louis P."/>
            <person name="Goesmann A."/>
            <person name="Henrissat B."/>
            <person name="Duncan S.H."/>
            <person name="Flint H.J."/>
        </authorList>
    </citation>
    <scope>NUCLEOTIDE SEQUENCE</scope>
    <source>
        <strain evidence="13">NBRC 107710</strain>
    </source>
</reference>
<evidence type="ECO:0000256" key="9">
    <source>
        <dbReference type="ARBA" id="ARBA00047654"/>
    </source>
</evidence>